<dbReference type="AlphaFoldDB" id="A0A366F3D2"/>
<dbReference type="GO" id="GO:0005737">
    <property type="term" value="C:cytoplasm"/>
    <property type="evidence" value="ECO:0007669"/>
    <property type="project" value="TreeGrafter"/>
</dbReference>
<dbReference type="RefSeq" id="WP_113891006.1">
    <property type="nucleotide sequence ID" value="NZ_QNRK01000023.1"/>
</dbReference>
<feature type="region of interest" description="Disordered" evidence="1">
    <location>
        <begin position="1"/>
        <end position="22"/>
    </location>
</feature>
<dbReference type="InterPro" id="IPR036866">
    <property type="entry name" value="RibonucZ/Hydroxyglut_hydro"/>
</dbReference>
<dbReference type="OrthoDB" id="9805728at2"/>
<protein>
    <submittedName>
        <fullName evidence="3">L-ascorbate metabolism protein UlaG (Beta-lactamase superfamily)</fullName>
    </submittedName>
</protein>
<dbReference type="PANTHER" id="PTHR15032">
    <property type="entry name" value="N-ACYL-PHOSPHATIDYLETHANOLAMINE-HYDROLYZING PHOSPHOLIPASE D"/>
    <property type="match status" value="1"/>
</dbReference>
<dbReference type="Proteomes" id="UP000253529">
    <property type="component" value="Unassembled WGS sequence"/>
</dbReference>
<dbReference type="Pfam" id="PF12706">
    <property type="entry name" value="Lactamase_B_2"/>
    <property type="match status" value="1"/>
</dbReference>
<dbReference type="PANTHER" id="PTHR15032:SF4">
    <property type="entry name" value="N-ACYL-PHOSPHATIDYLETHANOLAMINE-HYDROLYZING PHOSPHOLIPASE D"/>
    <property type="match status" value="1"/>
</dbReference>
<feature type="domain" description="Metallo-beta-lactamase" evidence="2">
    <location>
        <begin position="82"/>
        <end position="282"/>
    </location>
</feature>
<sequence length="334" mass="37004">MSGPYPVGRPTDHFDGLRFFNPGEPGTDRTLTEVLRWKLARRQVPWPRSVSIEQTVPARRVEGLRVTMVGHATLLIQTSDLNVLTDPVWSERVGPLRSVGPKRVTAPGVAFDDLPPIDVVLLSHNHYDHLDLATLGRLHQRDAPLILTPLGNDAIVRRAVPAARIITGDWGDRFELGPGAEAHIVPANHWSWRDLRDRRKALWGGFMVRTSAGLTYFAGDTGYGTGRIFRDMRERYGAPDLALIPIGAYAPRWFMSAQHCDPGEAVRIMLDLQARQAIGIHWGTFNLTDEAREDPIRRLASALLALGVDQDRFEAGAPGVAHDAWPAGAPSRRV</sequence>
<dbReference type="EMBL" id="QNRK01000023">
    <property type="protein sequence ID" value="RBP09148.1"/>
    <property type="molecule type" value="Genomic_DNA"/>
</dbReference>
<keyword evidence="4" id="KW-1185">Reference proteome</keyword>
<evidence type="ECO:0000259" key="2">
    <source>
        <dbReference type="Pfam" id="PF12706"/>
    </source>
</evidence>
<dbReference type="InterPro" id="IPR024884">
    <property type="entry name" value="NAPE-PLD"/>
</dbReference>
<gene>
    <name evidence="3" type="ORF">DFR50_123120</name>
</gene>
<comment type="caution">
    <text evidence="3">The sequence shown here is derived from an EMBL/GenBank/DDBJ whole genome shotgun (WGS) entry which is preliminary data.</text>
</comment>
<organism evidence="3 4">
    <name type="scientific">Roseiarcus fermentans</name>
    <dbReference type="NCBI Taxonomy" id="1473586"/>
    <lineage>
        <taxon>Bacteria</taxon>
        <taxon>Pseudomonadati</taxon>
        <taxon>Pseudomonadota</taxon>
        <taxon>Alphaproteobacteria</taxon>
        <taxon>Hyphomicrobiales</taxon>
        <taxon>Roseiarcaceae</taxon>
        <taxon>Roseiarcus</taxon>
    </lineage>
</organism>
<dbReference type="PIRSF" id="PIRSF038896">
    <property type="entry name" value="NAPE-PLD"/>
    <property type="match status" value="1"/>
</dbReference>
<dbReference type="GO" id="GO:0070290">
    <property type="term" value="F:N-acylphosphatidylethanolamine-specific phospholipase D activity"/>
    <property type="evidence" value="ECO:0007669"/>
    <property type="project" value="InterPro"/>
</dbReference>
<proteinExistence type="predicted"/>
<dbReference type="Gene3D" id="3.60.15.10">
    <property type="entry name" value="Ribonuclease Z/Hydroxyacylglutathione hydrolase-like"/>
    <property type="match status" value="1"/>
</dbReference>
<reference evidence="3 4" key="1">
    <citation type="submission" date="2018-06" db="EMBL/GenBank/DDBJ databases">
        <title>Genomic Encyclopedia of Type Strains, Phase IV (KMG-IV): sequencing the most valuable type-strain genomes for metagenomic binning, comparative biology and taxonomic classification.</title>
        <authorList>
            <person name="Goeker M."/>
        </authorList>
    </citation>
    <scope>NUCLEOTIDE SEQUENCE [LARGE SCALE GENOMIC DNA]</scope>
    <source>
        <strain evidence="3 4">DSM 24875</strain>
    </source>
</reference>
<evidence type="ECO:0000313" key="3">
    <source>
        <dbReference type="EMBL" id="RBP09148.1"/>
    </source>
</evidence>
<dbReference type="GO" id="GO:0008270">
    <property type="term" value="F:zinc ion binding"/>
    <property type="evidence" value="ECO:0007669"/>
    <property type="project" value="InterPro"/>
</dbReference>
<name>A0A366F3D2_9HYPH</name>
<dbReference type="SUPFAM" id="SSF56281">
    <property type="entry name" value="Metallo-hydrolase/oxidoreductase"/>
    <property type="match status" value="1"/>
</dbReference>
<dbReference type="InterPro" id="IPR001279">
    <property type="entry name" value="Metallo-B-lactamas"/>
</dbReference>
<evidence type="ECO:0000256" key="1">
    <source>
        <dbReference type="SAM" id="MobiDB-lite"/>
    </source>
</evidence>
<accession>A0A366F3D2</accession>
<evidence type="ECO:0000313" key="4">
    <source>
        <dbReference type="Proteomes" id="UP000253529"/>
    </source>
</evidence>